<organism evidence="2 3">
    <name type="scientific">Lactiplantibacillus dongliensis</name>
    <dbReference type="NCBI Taxonomy" id="2559919"/>
    <lineage>
        <taxon>Bacteria</taxon>
        <taxon>Bacillati</taxon>
        <taxon>Bacillota</taxon>
        <taxon>Bacilli</taxon>
        <taxon>Lactobacillales</taxon>
        <taxon>Lactobacillaceae</taxon>
        <taxon>Lactiplantibacillus</taxon>
    </lineage>
</organism>
<keyword evidence="1" id="KW-0812">Transmembrane</keyword>
<evidence type="ECO:0000256" key="1">
    <source>
        <dbReference type="SAM" id="Phobius"/>
    </source>
</evidence>
<dbReference type="EMBL" id="JBHSSD010000013">
    <property type="protein sequence ID" value="MFC6163807.1"/>
    <property type="molecule type" value="Genomic_DNA"/>
</dbReference>
<dbReference type="Proteomes" id="UP001596253">
    <property type="component" value="Unassembled WGS sequence"/>
</dbReference>
<reference evidence="3" key="1">
    <citation type="journal article" date="2019" name="Int. J. Syst. Evol. Microbiol.">
        <title>The Global Catalogue of Microorganisms (GCM) 10K type strain sequencing project: providing services to taxonomists for standard genome sequencing and annotation.</title>
        <authorList>
            <consortium name="The Broad Institute Genomics Platform"/>
            <consortium name="The Broad Institute Genome Sequencing Center for Infectious Disease"/>
            <person name="Wu L."/>
            <person name="Ma J."/>
        </authorList>
    </citation>
    <scope>NUCLEOTIDE SEQUENCE [LARGE SCALE GENOMIC DNA]</scope>
    <source>
        <strain evidence="3">CCM 8932</strain>
    </source>
</reference>
<name>A0ABW1R580_9LACO</name>
<feature type="transmembrane region" description="Helical" evidence="1">
    <location>
        <begin position="32"/>
        <end position="52"/>
    </location>
</feature>
<sequence>MLFLAIIGIIVFLLALFSLISARQSGNGWKFLATITVLSALVTAYATIKLPFWPYNHPKTEKTATSQKSSSTATSAKLSSSEAVFNEASQKKAAATTKLKEDSILKQLKANYKSIGTFTLDRETKTFTLMPTNKKYVKSLKIIKKYPAKNQKALTTVTTNYESLSSSIKKNLAKGYTIRVLQPGTKNTTLLSLKDGKVLVNNLKK</sequence>
<evidence type="ECO:0000313" key="2">
    <source>
        <dbReference type="EMBL" id="MFC6163807.1"/>
    </source>
</evidence>
<keyword evidence="3" id="KW-1185">Reference proteome</keyword>
<gene>
    <name evidence="2" type="ORF">ACFP3T_03860</name>
</gene>
<protein>
    <recommendedName>
        <fullName evidence="4">DUF308 domain-containing protein</fullName>
    </recommendedName>
</protein>
<proteinExistence type="predicted"/>
<keyword evidence="1" id="KW-0472">Membrane</keyword>
<dbReference type="RefSeq" id="WP_137640177.1">
    <property type="nucleotide sequence ID" value="NZ_BJDK01000015.1"/>
</dbReference>
<comment type="caution">
    <text evidence="2">The sequence shown here is derived from an EMBL/GenBank/DDBJ whole genome shotgun (WGS) entry which is preliminary data.</text>
</comment>
<evidence type="ECO:0008006" key="4">
    <source>
        <dbReference type="Google" id="ProtNLM"/>
    </source>
</evidence>
<accession>A0ABW1R580</accession>
<evidence type="ECO:0000313" key="3">
    <source>
        <dbReference type="Proteomes" id="UP001596253"/>
    </source>
</evidence>
<keyword evidence="1" id="KW-1133">Transmembrane helix</keyword>